<name>A0A1I4G1G7_9GAMM</name>
<organism evidence="5 6">
    <name type="scientific">Rhodanobacter glycinis</name>
    <dbReference type="NCBI Taxonomy" id="582702"/>
    <lineage>
        <taxon>Bacteria</taxon>
        <taxon>Pseudomonadati</taxon>
        <taxon>Pseudomonadota</taxon>
        <taxon>Gammaproteobacteria</taxon>
        <taxon>Lysobacterales</taxon>
        <taxon>Rhodanobacteraceae</taxon>
        <taxon>Rhodanobacter</taxon>
    </lineage>
</organism>
<dbReference type="PANTHER" id="PTHR17920">
    <property type="entry name" value="TRANSMEMBRANE AND COILED-COIL DOMAIN-CONTAINING PROTEIN 4 TMCO4"/>
    <property type="match status" value="1"/>
</dbReference>
<evidence type="ECO:0000313" key="6">
    <source>
        <dbReference type="Proteomes" id="UP000198725"/>
    </source>
</evidence>
<keyword evidence="6" id="KW-1185">Reference proteome</keyword>
<evidence type="ECO:0000313" key="5">
    <source>
        <dbReference type="EMBL" id="SFL22841.1"/>
    </source>
</evidence>
<dbReference type="Proteomes" id="UP000198725">
    <property type="component" value="Unassembled WGS sequence"/>
</dbReference>
<evidence type="ECO:0000256" key="3">
    <source>
        <dbReference type="ARBA" id="ARBA00022989"/>
    </source>
</evidence>
<evidence type="ECO:0000256" key="4">
    <source>
        <dbReference type="ARBA" id="ARBA00023136"/>
    </source>
</evidence>
<sequence length="478" mass="50490">MTDGRLGHCSACFKKTWHRLEQKNVLRRNVYQCMGLDCGHYTLLCRVPECHNFAMGHSKGHKTRKDGSFIDRFKDGWHSEFCAEHDGTIGSFERLGDKLNDISDFRSLFDGRKTNFVKAATITSAVIGGVVVIGLTAGAAAPEIAAILGNAGLLGAASTGTAISTLSGAALTSASLSAIGSGGVLLITASGAALGGTLGGVVSSKYAGEIKDFNIIKEAGDCNNSVLFVNGFLNQAQDNLDDWRDGAGRIFKGYTLYLATWESKTLASLGGLFAGGASKAALSGVAIKAASRATKKAAGKFNPLGAATIAADVIGNDWHTAMVKAAMTGVLLADIMSRTPEKQYTLVGHSLGCRVIYYALEALSTRAAKPVIRDVILLGGAVGADDELGWRKATEAVSGKIYNCFSGRDGVLSLAYKGANALSSDPIGLRPISYQTQKIVNFDCTEFIGGHTEWKPKFDMVLSGLEKTYLFNQSLNED</sequence>
<evidence type="ECO:0000256" key="1">
    <source>
        <dbReference type="ARBA" id="ARBA00004141"/>
    </source>
</evidence>
<dbReference type="Gene3D" id="3.40.50.1820">
    <property type="entry name" value="alpha/beta hydrolase"/>
    <property type="match status" value="1"/>
</dbReference>
<dbReference type="InterPro" id="IPR007941">
    <property type="entry name" value="DUF726"/>
</dbReference>
<accession>A0A1I4G1G7</accession>
<keyword evidence="4" id="KW-0472">Membrane</keyword>
<dbReference type="InterPro" id="IPR029058">
    <property type="entry name" value="AB_hydrolase_fold"/>
</dbReference>
<dbReference type="SUPFAM" id="SSF53474">
    <property type="entry name" value="alpha/beta-Hydrolases"/>
    <property type="match status" value="1"/>
</dbReference>
<evidence type="ECO:0000256" key="2">
    <source>
        <dbReference type="ARBA" id="ARBA00022692"/>
    </source>
</evidence>
<dbReference type="Pfam" id="PF05277">
    <property type="entry name" value="DUF726"/>
    <property type="match status" value="1"/>
</dbReference>
<dbReference type="GO" id="GO:0016020">
    <property type="term" value="C:membrane"/>
    <property type="evidence" value="ECO:0007669"/>
    <property type="project" value="UniProtKB-SubCell"/>
</dbReference>
<proteinExistence type="predicted"/>
<dbReference type="EMBL" id="FOSR01000020">
    <property type="protein sequence ID" value="SFL22841.1"/>
    <property type="molecule type" value="Genomic_DNA"/>
</dbReference>
<comment type="subcellular location">
    <subcellularLocation>
        <location evidence="1">Membrane</location>
        <topology evidence="1">Multi-pass membrane protein</topology>
    </subcellularLocation>
</comment>
<protein>
    <recommendedName>
        <fullName evidence="7">DUF726 domain-containing protein</fullName>
    </recommendedName>
</protein>
<dbReference type="AlphaFoldDB" id="A0A1I4G1G7"/>
<keyword evidence="3" id="KW-1133">Transmembrane helix</keyword>
<reference evidence="6" key="1">
    <citation type="submission" date="2016-10" db="EMBL/GenBank/DDBJ databases">
        <authorList>
            <person name="Varghese N."/>
            <person name="Submissions S."/>
        </authorList>
    </citation>
    <scope>NUCLEOTIDE SEQUENCE [LARGE SCALE GENOMIC DNA]</scope>
    <source>
        <strain evidence="6">MO64</strain>
    </source>
</reference>
<keyword evidence="2" id="KW-0812">Transmembrane</keyword>
<dbReference type="PANTHER" id="PTHR17920:SF3">
    <property type="entry name" value="TRANSMEMBRANE AND COILED-COIL DOMAIN-CONTAINING PROTEIN 4"/>
    <property type="match status" value="1"/>
</dbReference>
<evidence type="ECO:0008006" key="7">
    <source>
        <dbReference type="Google" id="ProtNLM"/>
    </source>
</evidence>
<gene>
    <name evidence="5" type="ORF">SAMN05192579_12040</name>
</gene>